<feature type="domain" description="RNase H type-2" evidence="14">
    <location>
        <begin position="61"/>
        <end position="284"/>
    </location>
</feature>
<evidence type="ECO:0000256" key="6">
    <source>
        <dbReference type="ARBA" id="ARBA00022490"/>
    </source>
</evidence>
<keyword evidence="6" id="KW-0963">Cytoplasm</keyword>
<evidence type="ECO:0000256" key="2">
    <source>
        <dbReference type="ARBA" id="ARBA00001946"/>
    </source>
</evidence>
<evidence type="ECO:0000313" key="16">
    <source>
        <dbReference type="Proteomes" id="UP001597391"/>
    </source>
</evidence>
<evidence type="ECO:0000256" key="9">
    <source>
        <dbReference type="ARBA" id="ARBA00022759"/>
    </source>
</evidence>
<dbReference type="EC" id="3.1.26.4" evidence="13"/>
<comment type="cofactor">
    <cofactor evidence="2">
        <name>Mg(2+)</name>
        <dbReference type="ChEBI" id="CHEBI:18420"/>
    </cofactor>
</comment>
<keyword evidence="9 12" id="KW-0255">Endonuclease</keyword>
<dbReference type="GO" id="GO:0004523">
    <property type="term" value="F:RNA-DNA hybrid ribonuclease activity"/>
    <property type="evidence" value="ECO:0007669"/>
    <property type="project" value="UniProtKB-EC"/>
</dbReference>
<protein>
    <recommendedName>
        <fullName evidence="13">Ribonuclease</fullName>
        <ecNumber evidence="13">3.1.26.4</ecNumber>
    </recommendedName>
</protein>
<evidence type="ECO:0000256" key="8">
    <source>
        <dbReference type="ARBA" id="ARBA00022723"/>
    </source>
</evidence>
<dbReference type="InterPro" id="IPR036397">
    <property type="entry name" value="RNaseH_sf"/>
</dbReference>
<dbReference type="PANTHER" id="PTHR10954:SF18">
    <property type="entry name" value="RIBONUCLEASE HII"/>
    <property type="match status" value="1"/>
</dbReference>
<evidence type="ECO:0000256" key="4">
    <source>
        <dbReference type="ARBA" id="ARBA00004496"/>
    </source>
</evidence>
<comment type="subcellular location">
    <subcellularLocation>
        <location evidence="4">Cytoplasm</location>
    </subcellularLocation>
</comment>
<keyword evidence="16" id="KW-1185">Reference proteome</keyword>
<dbReference type="RefSeq" id="WP_377467045.1">
    <property type="nucleotide sequence ID" value="NZ_JBHUOP010000004.1"/>
</dbReference>
<gene>
    <name evidence="15" type="ORF">ACFSYH_11175</name>
</gene>
<evidence type="ECO:0000256" key="12">
    <source>
        <dbReference type="PROSITE-ProRule" id="PRU01319"/>
    </source>
</evidence>
<keyword evidence="11" id="KW-0464">Manganese</keyword>
<proteinExistence type="inferred from homology"/>
<dbReference type="InterPro" id="IPR024567">
    <property type="entry name" value="RNase_HII/HIII_dom"/>
</dbReference>
<dbReference type="Gene3D" id="3.30.420.10">
    <property type="entry name" value="Ribonuclease H-like superfamily/Ribonuclease H"/>
    <property type="match status" value="1"/>
</dbReference>
<comment type="catalytic activity">
    <reaction evidence="1 12 13">
        <text>Endonucleolytic cleavage to 5'-phosphomonoester.</text>
        <dbReference type="EC" id="3.1.26.4"/>
    </reaction>
</comment>
<keyword evidence="10 12" id="KW-0378">Hydrolase</keyword>
<dbReference type="CDD" id="cd07182">
    <property type="entry name" value="RNase_HII_bacteria_HII_like"/>
    <property type="match status" value="1"/>
</dbReference>
<dbReference type="NCBIfam" id="NF000595">
    <property type="entry name" value="PRK00015.1-3"/>
    <property type="match status" value="1"/>
</dbReference>
<comment type="caution">
    <text evidence="15">The sequence shown here is derived from an EMBL/GenBank/DDBJ whole genome shotgun (WGS) entry which is preliminary data.</text>
</comment>
<comment type="function">
    <text evidence="3 13">Endonuclease that specifically degrades the RNA of RNA-DNA hybrids.</text>
</comment>
<dbReference type="EMBL" id="JBHUOP010000004">
    <property type="protein sequence ID" value="MFD2841122.1"/>
    <property type="molecule type" value="Genomic_DNA"/>
</dbReference>
<dbReference type="Proteomes" id="UP001597391">
    <property type="component" value="Unassembled WGS sequence"/>
</dbReference>
<feature type="binding site" evidence="12">
    <location>
        <position position="164"/>
    </location>
    <ligand>
        <name>a divalent metal cation</name>
        <dbReference type="ChEBI" id="CHEBI:60240"/>
    </ligand>
</feature>
<evidence type="ECO:0000256" key="5">
    <source>
        <dbReference type="ARBA" id="ARBA00007383"/>
    </source>
</evidence>
<dbReference type="SUPFAM" id="SSF53098">
    <property type="entry name" value="Ribonuclease H-like"/>
    <property type="match status" value="1"/>
</dbReference>
<keyword evidence="8 12" id="KW-0479">Metal-binding</keyword>
<reference evidence="16" key="1">
    <citation type="journal article" date="2019" name="Int. J. Syst. Evol. Microbiol.">
        <title>The Global Catalogue of Microorganisms (GCM) 10K type strain sequencing project: providing services to taxonomists for standard genome sequencing and annotation.</title>
        <authorList>
            <consortium name="The Broad Institute Genomics Platform"/>
            <consortium name="The Broad Institute Genome Sequencing Center for Infectious Disease"/>
            <person name="Wu L."/>
            <person name="Ma J."/>
        </authorList>
    </citation>
    <scope>NUCLEOTIDE SEQUENCE [LARGE SCALE GENOMIC DNA]</scope>
    <source>
        <strain evidence="16">KCTC 33576</strain>
    </source>
</reference>
<evidence type="ECO:0000256" key="1">
    <source>
        <dbReference type="ARBA" id="ARBA00000077"/>
    </source>
</evidence>
<evidence type="ECO:0000256" key="7">
    <source>
        <dbReference type="ARBA" id="ARBA00022722"/>
    </source>
</evidence>
<dbReference type="InterPro" id="IPR012337">
    <property type="entry name" value="RNaseH-like_sf"/>
</dbReference>
<comment type="cofactor">
    <cofactor evidence="12">
        <name>Mn(2+)</name>
        <dbReference type="ChEBI" id="CHEBI:29035"/>
    </cofactor>
    <cofactor evidence="12">
        <name>Mg(2+)</name>
        <dbReference type="ChEBI" id="CHEBI:18420"/>
    </cofactor>
    <text evidence="12">Manganese or magnesium. Binds 1 divalent metal ion per monomer in the absence of substrate. May bind a second metal ion after substrate binding.</text>
</comment>
<dbReference type="PANTHER" id="PTHR10954">
    <property type="entry name" value="RIBONUCLEASE H2 SUBUNIT A"/>
    <property type="match status" value="1"/>
</dbReference>
<feature type="binding site" evidence="12">
    <location>
        <position position="68"/>
    </location>
    <ligand>
        <name>a divalent metal cation</name>
        <dbReference type="ChEBI" id="CHEBI:60240"/>
    </ligand>
</feature>
<dbReference type="Pfam" id="PF01351">
    <property type="entry name" value="RNase_HII"/>
    <property type="match status" value="1"/>
</dbReference>
<organism evidence="15 16">
    <name type="scientific">Populibacterium corticicola</name>
    <dbReference type="NCBI Taxonomy" id="1812826"/>
    <lineage>
        <taxon>Bacteria</taxon>
        <taxon>Bacillati</taxon>
        <taxon>Actinomycetota</taxon>
        <taxon>Actinomycetes</taxon>
        <taxon>Micrococcales</taxon>
        <taxon>Jonesiaceae</taxon>
        <taxon>Populibacterium</taxon>
    </lineage>
</organism>
<dbReference type="PROSITE" id="PS51975">
    <property type="entry name" value="RNASE_H_2"/>
    <property type="match status" value="1"/>
</dbReference>
<accession>A0ABW5XHL3</accession>
<evidence type="ECO:0000256" key="10">
    <source>
        <dbReference type="ARBA" id="ARBA00022801"/>
    </source>
</evidence>
<dbReference type="InterPro" id="IPR001352">
    <property type="entry name" value="RNase_HII/HIII"/>
</dbReference>
<evidence type="ECO:0000256" key="13">
    <source>
        <dbReference type="RuleBase" id="RU003515"/>
    </source>
</evidence>
<evidence type="ECO:0000259" key="14">
    <source>
        <dbReference type="PROSITE" id="PS51975"/>
    </source>
</evidence>
<name>A0ABW5XHL3_9MICO</name>
<feature type="binding site" evidence="12">
    <location>
        <position position="67"/>
    </location>
    <ligand>
        <name>a divalent metal cation</name>
        <dbReference type="ChEBI" id="CHEBI:60240"/>
    </ligand>
</feature>
<evidence type="ECO:0000313" key="15">
    <source>
        <dbReference type="EMBL" id="MFD2841122.1"/>
    </source>
</evidence>
<dbReference type="InterPro" id="IPR022898">
    <property type="entry name" value="RNase_HII"/>
</dbReference>
<evidence type="ECO:0000256" key="3">
    <source>
        <dbReference type="ARBA" id="ARBA00004065"/>
    </source>
</evidence>
<keyword evidence="7 12" id="KW-0540">Nuclease</keyword>
<evidence type="ECO:0000256" key="11">
    <source>
        <dbReference type="ARBA" id="ARBA00023211"/>
    </source>
</evidence>
<sequence length="284" mass="30486">MNLDIAENYLFQVTPSQEDEARQLIVKKHEAALARKAKNGSKQRVFADLTHERSLLERGARLVAGMDEVGRGALAGPVVVGVCVVDTATVDPPLGLTDSKLIATDLRDAYVPLIRGWARDHAVGSASADEIDELGIIGALRVAGQRALASVEARIGPVDTVLLDGSHDWLTEPEQDLFSLMEGPTHAPVTGYTQPRVVTRVKADIACAAVSGASVLAKVARDRLMTELDREFPQFGWATNKGYGSSGHNLALATGGPVRYHRRSWNLPILAATTHEEKEGLGTL</sequence>
<comment type="similarity">
    <text evidence="5 13">Belongs to the RNase HII family.</text>
</comment>